<keyword evidence="5" id="KW-1185">Reference proteome</keyword>
<feature type="compositionally biased region" description="Basic residues" evidence="2">
    <location>
        <begin position="109"/>
        <end position="118"/>
    </location>
</feature>
<feature type="region of interest" description="Disordered" evidence="2">
    <location>
        <begin position="69"/>
        <end position="127"/>
    </location>
</feature>
<name>A0A484LMR0_9ASTE</name>
<organism evidence="4 5">
    <name type="scientific">Cuscuta campestris</name>
    <dbReference type="NCBI Taxonomy" id="132261"/>
    <lineage>
        <taxon>Eukaryota</taxon>
        <taxon>Viridiplantae</taxon>
        <taxon>Streptophyta</taxon>
        <taxon>Embryophyta</taxon>
        <taxon>Tracheophyta</taxon>
        <taxon>Spermatophyta</taxon>
        <taxon>Magnoliopsida</taxon>
        <taxon>eudicotyledons</taxon>
        <taxon>Gunneridae</taxon>
        <taxon>Pentapetalae</taxon>
        <taxon>asterids</taxon>
        <taxon>lamiids</taxon>
        <taxon>Solanales</taxon>
        <taxon>Convolvulaceae</taxon>
        <taxon>Cuscuteae</taxon>
        <taxon>Cuscuta</taxon>
        <taxon>Cuscuta subgen. Grammica</taxon>
        <taxon>Cuscuta sect. Cleistogrammica</taxon>
    </lineage>
</organism>
<evidence type="ECO:0000256" key="1">
    <source>
        <dbReference type="PROSITE-ProRule" id="PRU00047"/>
    </source>
</evidence>
<evidence type="ECO:0000313" key="4">
    <source>
        <dbReference type="EMBL" id="VFQ77216.1"/>
    </source>
</evidence>
<accession>A0A484LMR0</accession>
<evidence type="ECO:0000313" key="5">
    <source>
        <dbReference type="Proteomes" id="UP000595140"/>
    </source>
</evidence>
<proteinExistence type="predicted"/>
<dbReference type="EMBL" id="OOIL02001645">
    <property type="protein sequence ID" value="VFQ77216.1"/>
    <property type="molecule type" value="Genomic_DNA"/>
</dbReference>
<evidence type="ECO:0000256" key="2">
    <source>
        <dbReference type="SAM" id="MobiDB-lite"/>
    </source>
</evidence>
<feature type="compositionally biased region" description="Basic and acidic residues" evidence="2">
    <location>
        <begin position="78"/>
        <end position="96"/>
    </location>
</feature>
<dbReference type="GO" id="GO:0003676">
    <property type="term" value="F:nucleic acid binding"/>
    <property type="evidence" value="ECO:0007669"/>
    <property type="project" value="InterPro"/>
</dbReference>
<dbReference type="Proteomes" id="UP000595140">
    <property type="component" value="Unassembled WGS sequence"/>
</dbReference>
<dbReference type="OrthoDB" id="1304348at2759"/>
<feature type="domain" description="CCHC-type" evidence="3">
    <location>
        <begin position="137"/>
        <end position="150"/>
    </location>
</feature>
<evidence type="ECO:0000259" key="3">
    <source>
        <dbReference type="PROSITE" id="PS50158"/>
    </source>
</evidence>
<sequence length="374" mass="41186">MALALNKLLPDLFKLEPLDRKNYRRWSQNMLIFFEQLEVDYVLFEDAPTDFVEDTNTTHDSTAAIADAAATKAVAAPEKSKRTPSKDKAKGDDQAKRKSKGNFSGSFKSNKKSFKKPGNKNFKNHGGQIQKKNNSACFVCGKIGHKASCCFKRFDNNKDGNVHHNPQVNVVEHDDIITAVVSEVNMVENHVEWIVDTGTMFVEFDESAEIEVFMGNSNSADVLGKGKVLLKLTSGKSLSLSNVFNVPSLRRNLISGALLNKAGIKLVFEADKLVLTRNGEYVGKGYLSGGLFALDVSVNNMNKASTSAYIAESIDLWHGQEVEWLRNLLADIPLWGKPAPPISRLCDSQAAISVAKNKPRLGGPLDLMDIQIDL</sequence>
<dbReference type="InterPro" id="IPR001878">
    <property type="entry name" value="Znf_CCHC"/>
</dbReference>
<protein>
    <recommendedName>
        <fullName evidence="3">CCHC-type domain-containing protein</fullName>
    </recommendedName>
</protein>
<dbReference type="InterPro" id="IPR054722">
    <property type="entry name" value="PolX-like_BBD"/>
</dbReference>
<dbReference type="PANTHER" id="PTHR47592">
    <property type="entry name" value="PBF68 PROTEIN"/>
    <property type="match status" value="1"/>
</dbReference>
<dbReference type="GO" id="GO:0008270">
    <property type="term" value="F:zinc ion binding"/>
    <property type="evidence" value="ECO:0007669"/>
    <property type="project" value="UniProtKB-KW"/>
</dbReference>
<dbReference type="AlphaFoldDB" id="A0A484LMR0"/>
<reference evidence="4 5" key="1">
    <citation type="submission" date="2018-04" db="EMBL/GenBank/DDBJ databases">
        <authorList>
            <person name="Vogel A."/>
        </authorList>
    </citation>
    <scope>NUCLEOTIDE SEQUENCE [LARGE SCALE GENOMIC DNA]</scope>
</reference>
<gene>
    <name evidence="4" type="ORF">CCAM_LOCUS18992</name>
</gene>
<keyword evidence="1" id="KW-0863">Zinc-finger</keyword>
<keyword evidence="1" id="KW-0479">Metal-binding</keyword>
<keyword evidence="1" id="KW-0862">Zinc</keyword>
<dbReference type="PROSITE" id="PS50158">
    <property type="entry name" value="ZF_CCHC"/>
    <property type="match status" value="1"/>
</dbReference>
<dbReference type="PANTHER" id="PTHR47592:SF30">
    <property type="entry name" value="CCHC-TYPE DOMAIN-CONTAINING PROTEIN"/>
    <property type="match status" value="1"/>
</dbReference>
<dbReference type="Pfam" id="PF22936">
    <property type="entry name" value="Pol_BBD"/>
    <property type="match status" value="1"/>
</dbReference>